<dbReference type="RefSeq" id="WP_092773103.1">
    <property type="nucleotide sequence ID" value="NZ_FOHS01000004.1"/>
</dbReference>
<accession>A0A1I0I0L8</accession>
<dbReference type="EMBL" id="FOHS01000004">
    <property type="protein sequence ID" value="SET90059.1"/>
    <property type="molecule type" value="Genomic_DNA"/>
</dbReference>
<dbReference type="AlphaFoldDB" id="A0A1I0I0L8"/>
<evidence type="ECO:0000313" key="1">
    <source>
        <dbReference type="EMBL" id="SET90059.1"/>
    </source>
</evidence>
<reference evidence="2" key="1">
    <citation type="submission" date="2016-10" db="EMBL/GenBank/DDBJ databases">
        <authorList>
            <person name="Varghese N."/>
            <person name="Submissions S."/>
        </authorList>
    </citation>
    <scope>NUCLEOTIDE SEQUENCE [LARGE SCALE GENOMIC DNA]</scope>
    <source>
        <strain evidence="2">DSM 15310</strain>
    </source>
</reference>
<name>A0A1I0I0L8_9BACT</name>
<sequence>MAKSIKALKCPQCGSAQKTEVRPEHFRCDNCGTEYFLDNDDININYTERQTAPTGVPDRVKKLAAIAFGALFLLFLLSRLFEPDAPVYVAPGRPEPVAEQPADTTYRWMGASEHLYLTASGQPVLLVMGARRYEITGGGRLGRAEAGDSCYASFYAAETGQELKSVALPELNGESSPSLRFADFEGGDLYAIADEKRLYAIDKEAYRVQDVTKTLFQGQPELSSGVARLQPVHYALNDGFTVLTNDGRNLLFYPRINEVYTEKAYYKARGGMATLRPNSVLKTGFTFSTQSTNYPDEKLQLITYKYRSSPGAPQEPARFSWSRDYGRAGIFTGNEPHKKSLINDYMVEQARLLSYRDFTPGRLYFSPEVVAIDTGQVLIRFRPTAADDAVPTLQSLDAKTGAIRFTAPLPDKFRAEQVLRYPKGFIVRHDRTLLLLNPDGTTRTSVIIP</sequence>
<dbReference type="OrthoDB" id="7063564at2"/>
<dbReference type="STRING" id="82805.SAMN04487998_3069"/>
<evidence type="ECO:0000313" key="2">
    <source>
        <dbReference type="Proteomes" id="UP000198697"/>
    </source>
</evidence>
<protein>
    <submittedName>
        <fullName evidence="1">Uncharacterized protein</fullName>
    </submittedName>
</protein>
<keyword evidence="2" id="KW-1185">Reference proteome</keyword>
<organism evidence="1 2">
    <name type="scientific">Hymenobacter actinosclerus</name>
    <dbReference type="NCBI Taxonomy" id="82805"/>
    <lineage>
        <taxon>Bacteria</taxon>
        <taxon>Pseudomonadati</taxon>
        <taxon>Bacteroidota</taxon>
        <taxon>Cytophagia</taxon>
        <taxon>Cytophagales</taxon>
        <taxon>Hymenobacteraceae</taxon>
        <taxon>Hymenobacter</taxon>
    </lineage>
</organism>
<gene>
    <name evidence="1" type="ORF">SAMN04487998_3069</name>
</gene>
<proteinExistence type="predicted"/>
<dbReference type="Proteomes" id="UP000198697">
    <property type="component" value="Unassembled WGS sequence"/>
</dbReference>